<evidence type="ECO:0000313" key="3">
    <source>
        <dbReference type="Proteomes" id="UP000005239"/>
    </source>
</evidence>
<dbReference type="AlphaFoldDB" id="A0A2A6C795"/>
<feature type="region of interest" description="Disordered" evidence="1">
    <location>
        <begin position="60"/>
        <end position="82"/>
    </location>
</feature>
<reference evidence="3" key="1">
    <citation type="journal article" date="2008" name="Nat. Genet.">
        <title>The Pristionchus pacificus genome provides a unique perspective on nematode lifestyle and parasitism.</title>
        <authorList>
            <person name="Dieterich C."/>
            <person name="Clifton S.W."/>
            <person name="Schuster L.N."/>
            <person name="Chinwalla A."/>
            <person name="Delehaunty K."/>
            <person name="Dinkelacker I."/>
            <person name="Fulton L."/>
            <person name="Fulton R."/>
            <person name="Godfrey J."/>
            <person name="Minx P."/>
            <person name="Mitreva M."/>
            <person name="Roeseler W."/>
            <person name="Tian H."/>
            <person name="Witte H."/>
            <person name="Yang S.P."/>
            <person name="Wilson R.K."/>
            <person name="Sommer R.J."/>
        </authorList>
    </citation>
    <scope>NUCLEOTIDE SEQUENCE [LARGE SCALE GENOMIC DNA]</scope>
    <source>
        <strain evidence="3">PS312</strain>
    </source>
</reference>
<feature type="compositionally biased region" description="Polar residues" evidence="1">
    <location>
        <begin position="68"/>
        <end position="82"/>
    </location>
</feature>
<evidence type="ECO:0000313" key="2">
    <source>
        <dbReference type="EnsemblMetazoa" id="PPA21633.1"/>
    </source>
</evidence>
<organism evidence="2 3">
    <name type="scientific">Pristionchus pacificus</name>
    <name type="common">Parasitic nematode worm</name>
    <dbReference type="NCBI Taxonomy" id="54126"/>
    <lineage>
        <taxon>Eukaryota</taxon>
        <taxon>Metazoa</taxon>
        <taxon>Ecdysozoa</taxon>
        <taxon>Nematoda</taxon>
        <taxon>Chromadorea</taxon>
        <taxon>Rhabditida</taxon>
        <taxon>Rhabditina</taxon>
        <taxon>Diplogasteromorpha</taxon>
        <taxon>Diplogasteroidea</taxon>
        <taxon>Neodiplogasteridae</taxon>
        <taxon>Pristionchus</taxon>
    </lineage>
</organism>
<accession>A0A2A6C795</accession>
<accession>A0A8R1UG61</accession>
<name>A0A2A6C795_PRIPA</name>
<evidence type="ECO:0000256" key="1">
    <source>
        <dbReference type="SAM" id="MobiDB-lite"/>
    </source>
</evidence>
<protein>
    <submittedName>
        <fullName evidence="2">Uncharacterized protein</fullName>
    </submittedName>
</protein>
<gene>
    <name evidence="2" type="primary">WBGene00111187</name>
</gene>
<dbReference type="EnsemblMetazoa" id="PPA21633.1">
    <property type="protein sequence ID" value="PPA21633.1"/>
    <property type="gene ID" value="WBGene00111187"/>
</dbReference>
<proteinExistence type="predicted"/>
<sequence>MLDPPTFSLAHGIASPQTIAIWNTFPIFTVLSRSDFAQPIYFACCARICSNKQLMRRSDKNFGGRETTAISENTSRNSSQFT</sequence>
<dbReference type="Proteomes" id="UP000005239">
    <property type="component" value="Unassembled WGS sequence"/>
</dbReference>
<reference evidence="2" key="2">
    <citation type="submission" date="2022-06" db="UniProtKB">
        <authorList>
            <consortium name="EnsemblMetazoa"/>
        </authorList>
    </citation>
    <scope>IDENTIFICATION</scope>
    <source>
        <strain evidence="2">PS312</strain>
    </source>
</reference>
<keyword evidence="3" id="KW-1185">Reference proteome</keyword>